<feature type="non-terminal residue" evidence="2">
    <location>
        <position position="73"/>
    </location>
</feature>
<protein>
    <recommendedName>
        <fullName evidence="3">NADH:ubiquinone oxidoreductase-like 20kDa subunit domain-containing protein</fullName>
    </recommendedName>
</protein>
<dbReference type="AlphaFoldDB" id="X1B7Z4"/>
<evidence type="ECO:0000256" key="1">
    <source>
        <dbReference type="ARBA" id="ARBA00023002"/>
    </source>
</evidence>
<reference evidence="2" key="1">
    <citation type="journal article" date="2014" name="Front. Microbiol.">
        <title>High frequency of phylogenetically diverse reductive dehalogenase-homologous genes in deep subseafloor sedimentary metagenomes.</title>
        <authorList>
            <person name="Kawai M."/>
            <person name="Futagami T."/>
            <person name="Toyoda A."/>
            <person name="Takaki Y."/>
            <person name="Nishi S."/>
            <person name="Hori S."/>
            <person name="Arai W."/>
            <person name="Tsubouchi T."/>
            <person name="Morono Y."/>
            <person name="Uchiyama I."/>
            <person name="Ito T."/>
            <person name="Fujiyama A."/>
            <person name="Inagaki F."/>
            <person name="Takami H."/>
        </authorList>
    </citation>
    <scope>NUCLEOTIDE SEQUENCE</scope>
    <source>
        <strain evidence="2">Expedition CK06-06</strain>
    </source>
</reference>
<comment type="caution">
    <text evidence="2">The sequence shown here is derived from an EMBL/GenBank/DDBJ whole genome shotgun (WGS) entry which is preliminary data.</text>
</comment>
<gene>
    <name evidence="2" type="ORF">S01H4_18209</name>
</gene>
<dbReference type="Gene3D" id="3.40.50.700">
    <property type="entry name" value="NADH:ubiquinone oxidoreductase-like, 20kDa subunit"/>
    <property type="match status" value="1"/>
</dbReference>
<evidence type="ECO:0008006" key="3">
    <source>
        <dbReference type="Google" id="ProtNLM"/>
    </source>
</evidence>
<organism evidence="2">
    <name type="scientific">marine sediment metagenome</name>
    <dbReference type="NCBI Taxonomy" id="412755"/>
    <lineage>
        <taxon>unclassified sequences</taxon>
        <taxon>metagenomes</taxon>
        <taxon>ecological metagenomes</taxon>
    </lineage>
</organism>
<dbReference type="SUPFAM" id="SSF56770">
    <property type="entry name" value="HydA/Nqo6-like"/>
    <property type="match status" value="1"/>
</dbReference>
<name>X1B7Z4_9ZZZZ</name>
<dbReference type="EMBL" id="BART01008062">
    <property type="protein sequence ID" value="GAG68101.1"/>
    <property type="molecule type" value="Genomic_DNA"/>
</dbReference>
<evidence type="ECO:0000313" key="2">
    <source>
        <dbReference type="EMBL" id="GAG68101.1"/>
    </source>
</evidence>
<accession>X1B7Z4</accession>
<proteinExistence type="predicted"/>
<dbReference type="InterPro" id="IPR037024">
    <property type="entry name" value="NiFe_Hase_small_N_sf"/>
</dbReference>
<sequence>MRLKFLITSLTSCTGCISALISLDIFPQFLERTKIEYFPFISDNLEIKECDVALVEGCVSEKNQIEYIQEIRK</sequence>
<keyword evidence="1" id="KW-0560">Oxidoreductase</keyword>
<dbReference type="GO" id="GO:0016491">
    <property type="term" value="F:oxidoreductase activity"/>
    <property type="evidence" value="ECO:0007669"/>
    <property type="project" value="UniProtKB-KW"/>
</dbReference>